<feature type="region of interest" description="Disordered" evidence="1">
    <location>
        <begin position="138"/>
        <end position="169"/>
    </location>
</feature>
<name>A0A5A7PDM8_STRAF</name>
<keyword evidence="3" id="KW-1185">Reference proteome</keyword>
<dbReference type="EMBL" id="BKCP01004383">
    <property type="protein sequence ID" value="GER30678.1"/>
    <property type="molecule type" value="Genomic_DNA"/>
</dbReference>
<dbReference type="Proteomes" id="UP000325081">
    <property type="component" value="Unassembled WGS sequence"/>
</dbReference>
<feature type="region of interest" description="Disordered" evidence="1">
    <location>
        <begin position="1"/>
        <end position="43"/>
    </location>
</feature>
<feature type="compositionally biased region" description="Low complexity" evidence="1">
    <location>
        <begin position="16"/>
        <end position="32"/>
    </location>
</feature>
<evidence type="ECO:0000256" key="1">
    <source>
        <dbReference type="SAM" id="MobiDB-lite"/>
    </source>
</evidence>
<reference evidence="3" key="1">
    <citation type="journal article" date="2019" name="Curr. Biol.">
        <title>Genome Sequence of Striga asiatica Provides Insight into the Evolution of Plant Parasitism.</title>
        <authorList>
            <person name="Yoshida S."/>
            <person name="Kim S."/>
            <person name="Wafula E.K."/>
            <person name="Tanskanen J."/>
            <person name="Kim Y.M."/>
            <person name="Honaas L."/>
            <person name="Yang Z."/>
            <person name="Spallek T."/>
            <person name="Conn C.E."/>
            <person name="Ichihashi Y."/>
            <person name="Cheong K."/>
            <person name="Cui S."/>
            <person name="Der J.P."/>
            <person name="Gundlach H."/>
            <person name="Jiao Y."/>
            <person name="Hori C."/>
            <person name="Ishida J.K."/>
            <person name="Kasahara H."/>
            <person name="Kiba T."/>
            <person name="Kim M.S."/>
            <person name="Koo N."/>
            <person name="Laohavisit A."/>
            <person name="Lee Y.H."/>
            <person name="Lumba S."/>
            <person name="McCourt P."/>
            <person name="Mortimer J.C."/>
            <person name="Mutuku J.M."/>
            <person name="Nomura T."/>
            <person name="Sasaki-Sekimoto Y."/>
            <person name="Seto Y."/>
            <person name="Wang Y."/>
            <person name="Wakatake T."/>
            <person name="Sakakibara H."/>
            <person name="Demura T."/>
            <person name="Yamaguchi S."/>
            <person name="Yoneyama K."/>
            <person name="Manabe R.I."/>
            <person name="Nelson D.C."/>
            <person name="Schulman A.H."/>
            <person name="Timko M.P."/>
            <person name="dePamphilis C.W."/>
            <person name="Choi D."/>
            <person name="Shirasu K."/>
        </authorList>
    </citation>
    <scope>NUCLEOTIDE SEQUENCE [LARGE SCALE GENOMIC DNA]</scope>
    <source>
        <strain evidence="3">cv. UVA1</strain>
    </source>
</reference>
<accession>A0A5A7PDM8</accession>
<comment type="caution">
    <text evidence="2">The sequence shown here is derived from an EMBL/GenBank/DDBJ whole genome shotgun (WGS) entry which is preliminary data.</text>
</comment>
<dbReference type="AlphaFoldDB" id="A0A5A7PDM8"/>
<protein>
    <submittedName>
        <fullName evidence="2">F5/8 type C domain protein</fullName>
    </submittedName>
</protein>
<evidence type="ECO:0000313" key="2">
    <source>
        <dbReference type="EMBL" id="GER30678.1"/>
    </source>
</evidence>
<gene>
    <name evidence="2" type="ORF">STAS_06637</name>
</gene>
<organism evidence="2 3">
    <name type="scientific">Striga asiatica</name>
    <name type="common">Asiatic witchweed</name>
    <name type="synonym">Buchnera asiatica</name>
    <dbReference type="NCBI Taxonomy" id="4170"/>
    <lineage>
        <taxon>Eukaryota</taxon>
        <taxon>Viridiplantae</taxon>
        <taxon>Streptophyta</taxon>
        <taxon>Embryophyta</taxon>
        <taxon>Tracheophyta</taxon>
        <taxon>Spermatophyta</taxon>
        <taxon>Magnoliopsida</taxon>
        <taxon>eudicotyledons</taxon>
        <taxon>Gunneridae</taxon>
        <taxon>Pentapetalae</taxon>
        <taxon>asterids</taxon>
        <taxon>lamiids</taxon>
        <taxon>Lamiales</taxon>
        <taxon>Orobanchaceae</taxon>
        <taxon>Buchnereae</taxon>
        <taxon>Striga</taxon>
    </lineage>
</organism>
<sequence>MPTATRPVARRTVAGTDTATTSPSATSPSPESSWPPQPPSKKPDIFSRNELCLRSPFLPQLLSPKLAALTEPCLYPETEFRGHGMSEVLKQRRETAGFGVRDGEDQRRSWLPRRNEERNGHLARLVFFFCSLVDPQPPTAAGSRRGRSDSVMMAASEASGGGGRPSCGRQLHAHHATMKLDLKSLDGGEKKLKLLLKSLDGDEKKLELLDKGLICAQASNHIQQEAIACQI</sequence>
<evidence type="ECO:0000313" key="3">
    <source>
        <dbReference type="Proteomes" id="UP000325081"/>
    </source>
</evidence>
<proteinExistence type="predicted"/>